<evidence type="ECO:0000313" key="2">
    <source>
        <dbReference type="Proteomes" id="UP000176204"/>
    </source>
</evidence>
<dbReference type="EMBL" id="LT629973">
    <property type="protein sequence ID" value="SEH91064.1"/>
    <property type="molecule type" value="Genomic_DNA"/>
</dbReference>
<dbReference type="KEGG" id="agl:PYTT_1639"/>
<proteinExistence type="predicted"/>
<name>A0A1H6LQS8_9BACT</name>
<dbReference type="Proteomes" id="UP000176204">
    <property type="component" value="Chromosome I"/>
</dbReference>
<dbReference type="AlphaFoldDB" id="A0A1H6LQS8"/>
<gene>
    <name evidence="1" type="ORF">PYTT_1639</name>
</gene>
<dbReference type="RefSeq" id="WP_067774325.1">
    <property type="nucleotide sequence ID" value="NZ_LIGX01000018.1"/>
</dbReference>
<evidence type="ECO:0000313" key="1">
    <source>
        <dbReference type="EMBL" id="SEH91064.1"/>
    </source>
</evidence>
<sequence length="764" mass="82484">MRYDLLVTLKSDAGIPLAVSDYEIAGHVQCAASPLALDVVSVDEDRVRVSFGPVEQGYYRYDLFIRYRGCHAESRLLYGRLTVAERFGDREECSRNGGDELEVVVQRSGQVIECRLMQVTIVSAADWAAIQACADRSEESAEEAERVLARVGSETAEAVRTVQEAAQQAGVSAAEKAKAAIAAQAEESGDTIRQVAAEQGASVCQSLESAAAVLTDELRQTEQESVQRISDHTSVQLVQAEDMLATVCQQGEATLSAAVTSGTGTIRAAADSGKVAIDDYVASTQADLSRKSQANIWSGVNTFNAPAVFNASVSVSTATPLGADPFTDTQRLTGLLDGQQLQALYGGRPLPLTYETHATDAYYDGSKRAGYAFMFGRASAVGAWRSAWLTSQQVISGNMWVNVPTSTGGTRRQTARTGTYAVNILPASSNTDNITSPPPVVVGLNTFFTGHAAGDSLPPTKRPWDPHIIQQPHHANWNQPKAVVCCEAHGHKIATLHIYVGYGGSVIDKDVTPASIRYNCIPCIRYKSPIANVSTITTIYITADSNGQGYHNGTTRTYIQTSDGQLVSVIGTPLDQRYNSVGVLALSKAGTQAAACIRDIVHYPNIRPASYYANSVQYYNPVHPIETWLESNTTHKIQRPAKPLKEKISIAYAAAAPEEYPCDILSANINGGVMDAQTQGNYSSQLHISKAAQDMQITCPAGWVIDVDIWSEDWCVAEGNTLHIMQNDTGVERYVSVWIYAPNNTNTTDGTNVVWEYGINQMNS</sequence>
<accession>A0A1H6LQS8</accession>
<organism evidence="1 2">
    <name type="scientific">Akkermansia glycaniphila</name>
    <dbReference type="NCBI Taxonomy" id="1679444"/>
    <lineage>
        <taxon>Bacteria</taxon>
        <taxon>Pseudomonadati</taxon>
        <taxon>Verrucomicrobiota</taxon>
        <taxon>Verrucomicrobiia</taxon>
        <taxon>Verrucomicrobiales</taxon>
        <taxon>Akkermansiaceae</taxon>
        <taxon>Akkermansia</taxon>
    </lineage>
</organism>
<protein>
    <submittedName>
        <fullName evidence="1">Uncharacterized protein</fullName>
    </submittedName>
</protein>
<keyword evidence="2" id="KW-1185">Reference proteome</keyword>
<dbReference type="STRING" id="1679444.PYTT_1639"/>
<reference evidence="2" key="1">
    <citation type="submission" date="2016-09" db="EMBL/GenBank/DDBJ databases">
        <authorList>
            <person name="Koehorst J."/>
        </authorList>
    </citation>
    <scope>NUCLEOTIDE SEQUENCE [LARGE SCALE GENOMIC DNA]</scope>
</reference>